<evidence type="ECO:0000313" key="1">
    <source>
        <dbReference type="EMBL" id="NMH89824.1"/>
    </source>
</evidence>
<keyword evidence="2" id="KW-1185">Reference proteome</keyword>
<dbReference type="RefSeq" id="WP_169677165.1">
    <property type="nucleotide sequence ID" value="NZ_JABBHF010000016.1"/>
</dbReference>
<organism evidence="1 2">
    <name type="scientific">Flavivirga algicola</name>
    <dbReference type="NCBI Taxonomy" id="2729136"/>
    <lineage>
        <taxon>Bacteria</taxon>
        <taxon>Pseudomonadati</taxon>
        <taxon>Bacteroidota</taxon>
        <taxon>Flavobacteriia</taxon>
        <taxon>Flavobacteriales</taxon>
        <taxon>Flavobacteriaceae</taxon>
        <taxon>Flavivirga</taxon>
    </lineage>
</organism>
<sequence length="164" mass="19295">MGYIEFEKVLGKHISIAEEIIGTDFENKLFEKSYYYIANESIKKGFCGMSYNMLTIMTNEKDTVQSITVHFQKVIDRQFYDSIVEKYGKPDNIQIIENRQLESESVTEDDEGQVIQTLRKSTFSLKEGSFEERPLYIIWKKESFEVKAFLRHEQNISEITFSLK</sequence>
<evidence type="ECO:0000313" key="2">
    <source>
        <dbReference type="Proteomes" id="UP000746690"/>
    </source>
</evidence>
<reference evidence="1 2" key="1">
    <citation type="submission" date="2020-04" db="EMBL/GenBank/DDBJ databases">
        <title>A Flavivirga sp. nov.</title>
        <authorList>
            <person name="Sun X."/>
        </authorList>
    </citation>
    <scope>NUCLEOTIDE SEQUENCE [LARGE SCALE GENOMIC DNA]</scope>
    <source>
        <strain evidence="1 2">Y03</strain>
    </source>
</reference>
<dbReference type="Proteomes" id="UP000746690">
    <property type="component" value="Unassembled WGS sequence"/>
</dbReference>
<proteinExistence type="predicted"/>
<comment type="caution">
    <text evidence="1">The sequence shown here is derived from an EMBL/GenBank/DDBJ whole genome shotgun (WGS) entry which is preliminary data.</text>
</comment>
<protein>
    <submittedName>
        <fullName evidence="1">Uncharacterized protein</fullName>
    </submittedName>
</protein>
<name>A0ABX1S5V9_9FLAO</name>
<gene>
    <name evidence="1" type="ORF">HHX25_20150</name>
</gene>
<accession>A0ABX1S5V9</accession>
<dbReference type="EMBL" id="JABBHF010000016">
    <property type="protein sequence ID" value="NMH89824.1"/>
    <property type="molecule type" value="Genomic_DNA"/>
</dbReference>